<keyword evidence="3 6" id="KW-0378">Hydrolase</keyword>
<name>A0A1Z2TJL9_9BACT</name>
<accession>A0A1Z2TJL9</accession>
<proteinExistence type="predicted"/>
<dbReference type="AlphaFoldDB" id="A0A1Z2TJL9"/>
<evidence type="ECO:0000256" key="1">
    <source>
        <dbReference type="ARBA" id="ARBA00001947"/>
    </source>
</evidence>
<dbReference type="SMR" id="A0A1Z2TJL9"/>
<dbReference type="CDD" id="cd16275">
    <property type="entry name" value="BaeB-like_MBL-fold"/>
    <property type="match status" value="1"/>
</dbReference>
<dbReference type="InterPro" id="IPR036866">
    <property type="entry name" value="RibonucZ/Hydroxyglut_hydro"/>
</dbReference>
<keyword evidence="2" id="KW-0479">Metal-binding</keyword>
<dbReference type="GO" id="GO:0016787">
    <property type="term" value="F:hydrolase activity"/>
    <property type="evidence" value="ECO:0007669"/>
    <property type="project" value="UniProtKB-KW"/>
</dbReference>
<evidence type="ECO:0000256" key="4">
    <source>
        <dbReference type="ARBA" id="ARBA00022833"/>
    </source>
</evidence>
<dbReference type="InterPro" id="IPR051453">
    <property type="entry name" value="MBL_Glyoxalase_II"/>
</dbReference>
<sequence>MSAVEHPRAAEVRVEPLRVSGQVHYAGRDFDVVNYSYLVIHRATGQALIVDPAWELDTIEGALRSADATLEGVLLTHSHFDHVNLVAPLVARHGADVWMSREELQFYRFSCPNLRAIDSEEPFTVAGMHVTPVLTPGHSRGSTCFFVGDNLFCGDTLFTEGCGACIGEGANPLEMFQSLQRLKARCGPGVRVFPGHSFGEPVGKTFELVRQNNIYLQLESYEPFHSLRMRSHQPRILDFK</sequence>
<dbReference type="SMART" id="SM00849">
    <property type="entry name" value="Lactamase_B"/>
    <property type="match status" value="1"/>
</dbReference>
<dbReference type="InterPro" id="IPR001279">
    <property type="entry name" value="Metallo-B-lactamas"/>
</dbReference>
<gene>
    <name evidence="6" type="primary">pyxG</name>
</gene>
<protein>
    <submittedName>
        <fullName evidence="6">Putative hydrolase</fullName>
    </submittedName>
</protein>
<keyword evidence="4" id="KW-0862">Zinc</keyword>
<dbReference type="GO" id="GO:0046872">
    <property type="term" value="F:metal ion binding"/>
    <property type="evidence" value="ECO:0007669"/>
    <property type="project" value="UniProtKB-KW"/>
</dbReference>
<comment type="cofactor">
    <cofactor evidence="1">
        <name>Zn(2+)</name>
        <dbReference type="ChEBI" id="CHEBI:29105"/>
    </cofactor>
</comment>
<evidence type="ECO:0000313" key="6">
    <source>
        <dbReference type="EMBL" id="ASA76634.1"/>
    </source>
</evidence>
<dbReference type="PANTHER" id="PTHR46233:SF3">
    <property type="entry name" value="HYDROXYACYLGLUTATHIONE HYDROLASE GLOC"/>
    <property type="match status" value="1"/>
</dbReference>
<reference evidence="6" key="1">
    <citation type="journal article" date="2017" name="Angew. Chem. Int. Ed. Engl.">
        <title>Pyxipyrrolones: Novel cytotoxic myxobacterial metabolites. Structure elucidation and biosynthesis proposal.</title>
        <authorList>
            <person name="Kjaerulff L."/>
            <person name="Raju R."/>
            <person name="Panter F."/>
            <person name="Scheid U."/>
            <person name="Garcia R."/>
            <person name="Herrmann J."/>
            <person name="Muller R."/>
        </authorList>
    </citation>
    <scope>NUCLEOTIDE SEQUENCE</scope>
    <source>
        <strain evidence="6">MCy9557</strain>
    </source>
</reference>
<dbReference type="PANTHER" id="PTHR46233">
    <property type="entry name" value="HYDROXYACYLGLUTATHIONE HYDROLASE GLOC"/>
    <property type="match status" value="1"/>
</dbReference>
<evidence type="ECO:0000259" key="5">
    <source>
        <dbReference type="SMART" id="SM00849"/>
    </source>
</evidence>
<evidence type="ECO:0000256" key="2">
    <source>
        <dbReference type="ARBA" id="ARBA00022723"/>
    </source>
</evidence>
<dbReference type="Gene3D" id="3.60.15.10">
    <property type="entry name" value="Ribonuclease Z/Hydroxyacylglutathione hydrolase-like"/>
    <property type="match status" value="1"/>
</dbReference>
<dbReference type="EMBL" id="KY765914">
    <property type="protein sequence ID" value="ASA76634.1"/>
    <property type="molecule type" value="Genomic_DNA"/>
</dbReference>
<dbReference type="Pfam" id="PF00753">
    <property type="entry name" value="Lactamase_B"/>
    <property type="match status" value="1"/>
</dbReference>
<evidence type="ECO:0000256" key="3">
    <source>
        <dbReference type="ARBA" id="ARBA00022801"/>
    </source>
</evidence>
<feature type="domain" description="Metallo-beta-lactamase" evidence="5">
    <location>
        <begin position="33"/>
        <end position="196"/>
    </location>
</feature>
<dbReference type="SUPFAM" id="SSF56281">
    <property type="entry name" value="Metallo-hydrolase/oxidoreductase"/>
    <property type="match status" value="1"/>
</dbReference>
<organism evidence="6">
    <name type="scientific">Pyxidicoccus sp. MCy9557</name>
    <dbReference type="NCBI Taxonomy" id="2012863"/>
    <lineage>
        <taxon>Bacteria</taxon>
        <taxon>Pseudomonadati</taxon>
        <taxon>Myxococcota</taxon>
        <taxon>Myxococcia</taxon>
        <taxon>Myxococcales</taxon>
        <taxon>Cystobacterineae</taxon>
        <taxon>Myxococcaceae</taxon>
        <taxon>Pyxidicoccus</taxon>
    </lineage>
</organism>